<name>A0A521EWN2_9BACL</name>
<keyword evidence="3" id="KW-1185">Reference proteome</keyword>
<dbReference type="AlphaFoldDB" id="A0A521EWN2"/>
<feature type="transmembrane region" description="Helical" evidence="1">
    <location>
        <begin position="89"/>
        <end position="115"/>
    </location>
</feature>
<gene>
    <name evidence="2" type="ORF">SAMN06264849_11135</name>
</gene>
<feature type="transmembrane region" description="Helical" evidence="1">
    <location>
        <begin position="7"/>
        <end position="28"/>
    </location>
</feature>
<accession>A0A521EWN2</accession>
<proteinExistence type="predicted"/>
<evidence type="ECO:0000313" key="2">
    <source>
        <dbReference type="EMBL" id="SMO88335.1"/>
    </source>
</evidence>
<dbReference type="Proteomes" id="UP000315636">
    <property type="component" value="Unassembled WGS sequence"/>
</dbReference>
<keyword evidence="1" id="KW-0812">Transmembrane</keyword>
<evidence type="ECO:0000313" key="3">
    <source>
        <dbReference type="Proteomes" id="UP000315636"/>
    </source>
</evidence>
<keyword evidence="1" id="KW-1133">Transmembrane helix</keyword>
<sequence length="310" mass="36472">MKLRKILYFVGFGCILLLAVHFFVIWHITDTMSENTYRLENRISALDKEINDLQRNDATKMKNSEHTMKFLQQEYANYRDFANSERQNFIQLVNIFFIALGGLVTGASIVLFWIFGQTKKEVEENAERMIQKSAKEIAESADNKLRNLVSTEMENVEGKYRELKRLMDHQYSLRQSRVLVVSPPEQIEDMKRLEIKRMEEIVKEVQILCNDDLDFEEYEKRIEDGQVDIIIYRYEKGGKEQEVKIRKYIQSLKDRGLTIPVVVYAKRPIQVDGIDEEYVHSYPFSVMANLPTTLTVNMISLTNILSYVRR</sequence>
<protein>
    <submittedName>
        <fullName evidence="2">Uncharacterized protein</fullName>
    </submittedName>
</protein>
<organism evidence="2 3">
    <name type="scientific">Melghirimyces algeriensis</name>
    <dbReference type="NCBI Taxonomy" id="910412"/>
    <lineage>
        <taxon>Bacteria</taxon>
        <taxon>Bacillati</taxon>
        <taxon>Bacillota</taxon>
        <taxon>Bacilli</taxon>
        <taxon>Bacillales</taxon>
        <taxon>Thermoactinomycetaceae</taxon>
        <taxon>Melghirimyces</taxon>
    </lineage>
</organism>
<keyword evidence="1" id="KW-0472">Membrane</keyword>
<evidence type="ECO:0000256" key="1">
    <source>
        <dbReference type="SAM" id="Phobius"/>
    </source>
</evidence>
<reference evidence="2 3" key="1">
    <citation type="submission" date="2017-05" db="EMBL/GenBank/DDBJ databases">
        <authorList>
            <person name="Varghese N."/>
            <person name="Submissions S."/>
        </authorList>
    </citation>
    <scope>NUCLEOTIDE SEQUENCE [LARGE SCALE GENOMIC DNA]</scope>
    <source>
        <strain evidence="2 3">DSM 45474</strain>
    </source>
</reference>
<dbReference type="RefSeq" id="WP_185956328.1">
    <property type="nucleotide sequence ID" value="NZ_FXTI01000011.1"/>
</dbReference>
<dbReference type="EMBL" id="FXTI01000011">
    <property type="protein sequence ID" value="SMO88335.1"/>
    <property type="molecule type" value="Genomic_DNA"/>
</dbReference>